<name>A0A0R3S761_9BILA</name>
<keyword evidence="2" id="KW-1185">Reference proteome</keyword>
<protein>
    <submittedName>
        <fullName evidence="3">C-type lectin domain-containing protein</fullName>
    </submittedName>
</protein>
<dbReference type="AlphaFoldDB" id="A0A0R3S761"/>
<dbReference type="Proteomes" id="UP000050640">
    <property type="component" value="Unplaced"/>
</dbReference>
<proteinExistence type="predicted"/>
<reference evidence="3" key="1">
    <citation type="submission" date="2017-02" db="UniProtKB">
        <authorList>
            <consortium name="WormBaseParasite"/>
        </authorList>
    </citation>
    <scope>IDENTIFICATION</scope>
</reference>
<evidence type="ECO:0000313" key="3">
    <source>
        <dbReference type="WBParaSite" id="EEL_0001063301-mRNA-1"/>
    </source>
</evidence>
<dbReference type="Gene3D" id="3.10.100.10">
    <property type="entry name" value="Mannose-Binding Protein A, subunit A"/>
    <property type="match status" value="1"/>
</dbReference>
<dbReference type="WBParaSite" id="EEL_0001063301-mRNA-1">
    <property type="protein sequence ID" value="EEL_0001063301-mRNA-1"/>
    <property type="gene ID" value="EEL_0001063301"/>
</dbReference>
<evidence type="ECO:0000313" key="2">
    <source>
        <dbReference type="Proteomes" id="UP000050640"/>
    </source>
</evidence>
<evidence type="ECO:0000259" key="1">
    <source>
        <dbReference type="PROSITE" id="PS50041"/>
    </source>
</evidence>
<dbReference type="InterPro" id="IPR001304">
    <property type="entry name" value="C-type_lectin-like"/>
</dbReference>
<dbReference type="InterPro" id="IPR016187">
    <property type="entry name" value="CTDL_fold"/>
</dbReference>
<dbReference type="PROSITE" id="PS50041">
    <property type="entry name" value="C_TYPE_LECTIN_2"/>
    <property type="match status" value="1"/>
</dbReference>
<organism evidence="2 3">
    <name type="scientific">Elaeophora elaphi</name>
    <dbReference type="NCBI Taxonomy" id="1147741"/>
    <lineage>
        <taxon>Eukaryota</taxon>
        <taxon>Metazoa</taxon>
        <taxon>Ecdysozoa</taxon>
        <taxon>Nematoda</taxon>
        <taxon>Chromadorea</taxon>
        <taxon>Rhabditida</taxon>
        <taxon>Spirurina</taxon>
        <taxon>Spiruromorpha</taxon>
        <taxon>Filarioidea</taxon>
        <taxon>Onchocercidae</taxon>
        <taxon>Elaeophora</taxon>
    </lineage>
</organism>
<accession>A0A0R3S761</accession>
<dbReference type="CDD" id="cd00037">
    <property type="entry name" value="CLECT"/>
    <property type="match status" value="1"/>
</dbReference>
<dbReference type="InterPro" id="IPR016186">
    <property type="entry name" value="C-type_lectin-like/link_sf"/>
</dbReference>
<dbReference type="PANTHER" id="PTHR22803">
    <property type="entry name" value="MANNOSE, PHOSPHOLIPASE, LECTIN RECEPTOR RELATED"/>
    <property type="match status" value="1"/>
</dbReference>
<dbReference type="Pfam" id="PF00059">
    <property type="entry name" value="Lectin_C"/>
    <property type="match status" value="1"/>
</dbReference>
<dbReference type="STRING" id="1147741.A0A0R3S761"/>
<feature type="domain" description="C-type lectin" evidence="1">
    <location>
        <begin position="1"/>
        <end position="107"/>
    </location>
</feature>
<sequence length="130" mass="14840">MEKGMNQNEAQNECKNYGAHLVSIESNDENQFVSDLAMRHPLSAMRSYIGLESVKADTDASKRYWIDGTSLDYVNWEHTKPDNEPYNHNDCVVMIPERGGVWDDWACADSCCNKHIVYGAICEIHHDTMI</sequence>
<dbReference type="SMART" id="SM00034">
    <property type="entry name" value="CLECT"/>
    <property type="match status" value="1"/>
</dbReference>
<dbReference type="InterPro" id="IPR050111">
    <property type="entry name" value="C-type_lectin/snaclec_domain"/>
</dbReference>
<dbReference type="SUPFAM" id="SSF56436">
    <property type="entry name" value="C-type lectin-like"/>
    <property type="match status" value="1"/>
</dbReference>